<dbReference type="EMBL" id="HG322950">
    <property type="protein sequence ID" value="CDF85587.1"/>
    <property type="molecule type" value="Genomic_DNA"/>
</dbReference>
<dbReference type="AlphaFoldDB" id="A0A024HM63"/>
<reference evidence="4 5" key="1">
    <citation type="submission" date="2013-03" db="EMBL/GenBank/DDBJ databases">
        <authorList>
            <person name="Linke B."/>
        </authorList>
    </citation>
    <scope>NUCLEOTIDE SEQUENCE [LARGE SCALE GENOMIC DNA]</scope>
    <source>
        <strain evidence="4 5">B13</strain>
    </source>
</reference>
<dbReference type="Proteomes" id="UP000025241">
    <property type="component" value="Chromosome I"/>
</dbReference>
<evidence type="ECO:0000313" key="5">
    <source>
        <dbReference type="Proteomes" id="UP000025241"/>
    </source>
</evidence>
<dbReference type="OrthoDB" id="9778912at2"/>
<keyword evidence="2" id="KW-0288">FMN</keyword>
<reference evidence="4 5" key="2">
    <citation type="submission" date="2014-05" db="EMBL/GenBank/DDBJ databases">
        <title>Genome sequence of the 3-chlorobenzoate degrading bacterium Pseudomonas knackmussii B13 shows multiple evidence for horizontal gene transfer.</title>
        <authorList>
            <person name="Miyazaki R."/>
            <person name="Bertelli C."/>
            <person name="Falquet L."/>
            <person name="Robinson-Rechavi M."/>
            <person name="Gharib W."/>
            <person name="Roy S."/>
            <person name="Van der Meer J.R."/>
        </authorList>
    </citation>
    <scope>NUCLEOTIDE SEQUENCE [LARGE SCALE GENOMIC DNA]</scope>
    <source>
        <strain evidence="4 5">B13</strain>
    </source>
</reference>
<evidence type="ECO:0000313" key="4">
    <source>
        <dbReference type="EMBL" id="CDF85587.1"/>
    </source>
</evidence>
<dbReference type="GO" id="GO:0018580">
    <property type="term" value="F:nitronate monooxygenase activity"/>
    <property type="evidence" value="ECO:0007669"/>
    <property type="project" value="InterPro"/>
</dbReference>
<dbReference type="HOGENOM" id="CLU_038732_1_1_6"/>
<dbReference type="PANTHER" id="PTHR32332:SF20">
    <property type="entry name" value="2-NITROPROPANE DIOXYGENASE-LIKE PROTEIN"/>
    <property type="match status" value="1"/>
</dbReference>
<organism evidence="4 5">
    <name type="scientific">Pseudomonas knackmussii (strain DSM 6978 / CCUG 54928 / LMG 23759 / B13)</name>
    <dbReference type="NCBI Taxonomy" id="1301098"/>
    <lineage>
        <taxon>Bacteria</taxon>
        <taxon>Pseudomonadati</taxon>
        <taxon>Pseudomonadota</taxon>
        <taxon>Gammaproteobacteria</taxon>
        <taxon>Pseudomonadales</taxon>
        <taxon>Pseudomonadaceae</taxon>
        <taxon>Pseudomonas</taxon>
    </lineage>
</organism>
<evidence type="ECO:0000256" key="2">
    <source>
        <dbReference type="ARBA" id="ARBA00022643"/>
    </source>
</evidence>
<keyword evidence="5" id="KW-1185">Reference proteome</keyword>
<keyword evidence="3" id="KW-0560">Oxidoreductase</keyword>
<dbReference type="InterPro" id="IPR013785">
    <property type="entry name" value="Aldolase_TIM"/>
</dbReference>
<name>A0A024HM63_PSEKB</name>
<dbReference type="PANTHER" id="PTHR32332">
    <property type="entry name" value="2-NITROPROPANE DIOXYGENASE"/>
    <property type="match status" value="1"/>
</dbReference>
<gene>
    <name evidence="4" type="ORF">PKB_4262</name>
</gene>
<dbReference type="Pfam" id="PF03060">
    <property type="entry name" value="NMO"/>
    <property type="match status" value="2"/>
</dbReference>
<dbReference type="InterPro" id="IPR004136">
    <property type="entry name" value="NMO"/>
</dbReference>
<dbReference type="GO" id="GO:0051213">
    <property type="term" value="F:dioxygenase activity"/>
    <property type="evidence" value="ECO:0007669"/>
    <property type="project" value="UniProtKB-KW"/>
</dbReference>
<protein>
    <submittedName>
        <fullName evidence="4">2-nitropropane dioxygenase-like enzyme</fullName>
    </submittedName>
</protein>
<dbReference type="RefSeq" id="WP_052355346.1">
    <property type="nucleotide sequence ID" value="NZ_HG322950.1"/>
</dbReference>
<dbReference type="SUPFAM" id="SSF51412">
    <property type="entry name" value="Inosine monophosphate dehydrogenase (IMPDH)"/>
    <property type="match status" value="1"/>
</dbReference>
<keyword evidence="1" id="KW-0285">Flavoprotein</keyword>
<dbReference type="PATRIC" id="fig|1301098.3.peg.4271"/>
<dbReference type="STRING" id="1301098.PKB_4262"/>
<proteinExistence type="predicted"/>
<dbReference type="CDD" id="cd04730">
    <property type="entry name" value="NPD_like"/>
    <property type="match status" value="1"/>
</dbReference>
<evidence type="ECO:0000256" key="3">
    <source>
        <dbReference type="ARBA" id="ARBA00023002"/>
    </source>
</evidence>
<dbReference type="KEGG" id="pkc:PKB_4262"/>
<dbReference type="eggNOG" id="COG2070">
    <property type="taxonomic scope" value="Bacteria"/>
</dbReference>
<keyword evidence="4" id="KW-0223">Dioxygenase</keyword>
<accession>A0A024HM63</accession>
<sequence>MSLDLSTRVTELLGCRYPIIQTAMGWVADPRLVAATCNAGGFGFLAGATIEPHLMEAAILQTKALTDRPFGVNFHMYQPNAGEIVELVLRHGVKAVSYSRSPGKQMVARLKDAGVICMPTVGALKHAQKAVEMGADIVTVQGGEGGGHTGSVPTALLLAQVRDAVNVPVVAAGGFHDGAGLVAALALGAEGVAMGTRFLMSRESPVPDATLNRYLGVKDPAKVIVSRALDGLPQRMIRNELLDELEAAGPLRRLRLAVGCALAYRRLSGIGLGQMLQALRNRGELTLAQALLAANAPMVIQKAMVDGEPEAGVLPAGQVAALLDARPSCAELIQNMVAQAETRLAALAARVAAQTPSDNAQESRNAAVSR</sequence>
<evidence type="ECO:0000256" key="1">
    <source>
        <dbReference type="ARBA" id="ARBA00022630"/>
    </source>
</evidence>
<dbReference type="Gene3D" id="3.20.20.70">
    <property type="entry name" value="Aldolase class I"/>
    <property type="match status" value="1"/>
</dbReference>